<sequence>MHPKFFYSFAAGYVVSMLIIYLISGYFSLSFTIGSFIGIALFGLGLHLLKTRKS</sequence>
<keyword evidence="1" id="KW-0812">Transmembrane</keyword>
<reference evidence="2 3" key="1">
    <citation type="submission" date="2021-01" db="EMBL/GenBank/DDBJ databases">
        <title>Genomic Encyclopedia of Type Strains, Phase IV (KMG-IV): sequencing the most valuable type-strain genomes for metagenomic binning, comparative biology and taxonomic classification.</title>
        <authorList>
            <person name="Goeker M."/>
        </authorList>
    </citation>
    <scope>NUCLEOTIDE SEQUENCE [LARGE SCALE GENOMIC DNA]</scope>
    <source>
        <strain evidence="2 3">DSM 105453</strain>
    </source>
</reference>
<name>A0ABS2R4K5_9BACI</name>
<protein>
    <submittedName>
        <fullName evidence="2">Uncharacterized protein</fullName>
    </submittedName>
</protein>
<keyword evidence="1" id="KW-1133">Transmembrane helix</keyword>
<feature type="transmembrane region" description="Helical" evidence="1">
    <location>
        <begin position="29"/>
        <end position="49"/>
    </location>
</feature>
<keyword evidence="1" id="KW-0472">Membrane</keyword>
<evidence type="ECO:0000313" key="3">
    <source>
        <dbReference type="Proteomes" id="UP000823485"/>
    </source>
</evidence>
<evidence type="ECO:0000256" key="1">
    <source>
        <dbReference type="SAM" id="Phobius"/>
    </source>
</evidence>
<proteinExistence type="predicted"/>
<dbReference type="EMBL" id="JAFBFH010000008">
    <property type="protein sequence ID" value="MBM7714546.1"/>
    <property type="molecule type" value="Genomic_DNA"/>
</dbReference>
<gene>
    <name evidence="2" type="ORF">JOC94_001518</name>
</gene>
<keyword evidence="3" id="KW-1185">Reference proteome</keyword>
<comment type="caution">
    <text evidence="2">The sequence shown here is derived from an EMBL/GenBank/DDBJ whole genome shotgun (WGS) entry which is preliminary data.</text>
</comment>
<evidence type="ECO:0000313" key="2">
    <source>
        <dbReference type="EMBL" id="MBM7714546.1"/>
    </source>
</evidence>
<accession>A0ABS2R4K5</accession>
<feature type="transmembrane region" description="Helical" evidence="1">
    <location>
        <begin position="5"/>
        <end position="23"/>
    </location>
</feature>
<organism evidence="2 3">
    <name type="scientific">Siminovitchia thermophila</name>
    <dbReference type="NCBI Taxonomy" id="1245522"/>
    <lineage>
        <taxon>Bacteria</taxon>
        <taxon>Bacillati</taxon>
        <taxon>Bacillota</taxon>
        <taxon>Bacilli</taxon>
        <taxon>Bacillales</taxon>
        <taxon>Bacillaceae</taxon>
        <taxon>Siminovitchia</taxon>
    </lineage>
</organism>
<dbReference type="Proteomes" id="UP000823485">
    <property type="component" value="Unassembled WGS sequence"/>
</dbReference>